<evidence type="ECO:0000256" key="1">
    <source>
        <dbReference type="SAM" id="MobiDB-lite"/>
    </source>
</evidence>
<dbReference type="InterPro" id="IPR000210">
    <property type="entry name" value="BTB/POZ_dom"/>
</dbReference>
<keyword evidence="4" id="KW-1185">Reference proteome</keyword>
<dbReference type="Gene3D" id="3.30.710.10">
    <property type="entry name" value="Potassium Channel Kv1.1, Chain A"/>
    <property type="match status" value="1"/>
</dbReference>
<comment type="caution">
    <text evidence="3">The sequence shown here is derived from an EMBL/GenBank/DDBJ whole genome shotgun (WGS) entry which is preliminary data.</text>
</comment>
<evidence type="ECO:0000259" key="2">
    <source>
        <dbReference type="PROSITE" id="PS50097"/>
    </source>
</evidence>
<proteinExistence type="predicted"/>
<feature type="non-terminal residue" evidence="3">
    <location>
        <position position="1"/>
    </location>
</feature>
<evidence type="ECO:0000313" key="4">
    <source>
        <dbReference type="Proteomes" id="UP001432027"/>
    </source>
</evidence>
<gene>
    <name evidence="3" type="ORF">PENTCL1PPCAC_753</name>
</gene>
<protein>
    <recommendedName>
        <fullName evidence="2">BTB domain-containing protein</fullName>
    </recommendedName>
</protein>
<accession>A0AAV5S9B6</accession>
<dbReference type="AlphaFoldDB" id="A0AAV5S9B6"/>
<dbReference type="PROSITE" id="PS50097">
    <property type="entry name" value="BTB"/>
    <property type="match status" value="1"/>
</dbReference>
<dbReference type="PANTHER" id="PTHR22744">
    <property type="entry name" value="HELIX LOOP HELIX PROTEIN 21-RELATED"/>
    <property type="match status" value="1"/>
</dbReference>
<feature type="region of interest" description="Disordered" evidence="1">
    <location>
        <begin position="16"/>
        <end position="39"/>
    </location>
</feature>
<dbReference type="SMART" id="SM00225">
    <property type="entry name" value="BTB"/>
    <property type="match status" value="1"/>
</dbReference>
<sequence>NDDVDVFLSDDSDDIDGVEILEPSTSRGTTRKRKREEEEDDTLCALLAKVRQLESENREVKHERDFFKKRASVLEPSLQTASVHTHEIAEFDGEDYNFNNYRSAPFIVDGVEFTVVIKSGLFENSRSLVPTTVTLAVSLTHDHGPRHVMGYATVRQRYRFEKKTAVAHSTANLLLDNQSEIEGNPAELELTDEFANSKIAIHITAVVQKLEMPGDGGEEDTMIVRVQERDFKVSSAYLSQWSRFFRAHLATSIEEQRNEVYTVKDEDITPDDFQELLLVIYPTQKPISMKNYNSLLTLANRFEMPDLTRRVDSFLLDFDNHNINSAKLFRLATDKFDLPLVQAKLLHRWRDADLLKSELLSSYIYKKLEPVTRNLINQQFADNSLISSSKGRRSRFDDDSPSLYNPFALWDPTNPAPRSRRTVRVRGSRWN</sequence>
<dbReference type="CDD" id="cd18186">
    <property type="entry name" value="BTB_POZ_ZBTB_KLHL-like"/>
    <property type="match status" value="1"/>
</dbReference>
<feature type="domain" description="BTB" evidence="2">
    <location>
        <begin position="220"/>
        <end position="289"/>
    </location>
</feature>
<dbReference type="Proteomes" id="UP001432027">
    <property type="component" value="Unassembled WGS sequence"/>
</dbReference>
<dbReference type="PANTHER" id="PTHR22744:SF17">
    <property type="entry name" value="BTB DOMAIN-CONTAINING PROTEIN"/>
    <property type="match status" value="1"/>
</dbReference>
<dbReference type="EMBL" id="BTSX01000001">
    <property type="protein sequence ID" value="GMS78578.1"/>
    <property type="molecule type" value="Genomic_DNA"/>
</dbReference>
<name>A0AAV5S9B6_9BILA</name>
<dbReference type="Pfam" id="PF00651">
    <property type="entry name" value="BTB"/>
    <property type="match status" value="1"/>
</dbReference>
<dbReference type="InterPro" id="IPR011333">
    <property type="entry name" value="SKP1/BTB/POZ_sf"/>
</dbReference>
<evidence type="ECO:0000313" key="3">
    <source>
        <dbReference type="EMBL" id="GMS78578.1"/>
    </source>
</evidence>
<reference evidence="3" key="1">
    <citation type="submission" date="2023-10" db="EMBL/GenBank/DDBJ databases">
        <title>Genome assembly of Pristionchus species.</title>
        <authorList>
            <person name="Yoshida K."/>
            <person name="Sommer R.J."/>
        </authorList>
    </citation>
    <scope>NUCLEOTIDE SEQUENCE</scope>
    <source>
        <strain evidence="3">RS0144</strain>
    </source>
</reference>
<organism evidence="3 4">
    <name type="scientific">Pristionchus entomophagus</name>
    <dbReference type="NCBI Taxonomy" id="358040"/>
    <lineage>
        <taxon>Eukaryota</taxon>
        <taxon>Metazoa</taxon>
        <taxon>Ecdysozoa</taxon>
        <taxon>Nematoda</taxon>
        <taxon>Chromadorea</taxon>
        <taxon>Rhabditida</taxon>
        <taxon>Rhabditina</taxon>
        <taxon>Diplogasteromorpha</taxon>
        <taxon>Diplogasteroidea</taxon>
        <taxon>Neodiplogasteridae</taxon>
        <taxon>Pristionchus</taxon>
    </lineage>
</organism>
<dbReference type="SUPFAM" id="SSF54695">
    <property type="entry name" value="POZ domain"/>
    <property type="match status" value="1"/>
</dbReference>